<reference evidence="1 2" key="1">
    <citation type="submission" date="2013-09" db="EMBL/GenBank/DDBJ databases">
        <title>Biodegradation of hydrocarbons in the deep terrestrial subsurface : characterization of a microbial consortium composed of two Desulfotomaculum species originating from a deep geological formation.</title>
        <authorList>
            <person name="Aullo T."/>
            <person name="Berlendis S."/>
            <person name="Lascourreges J.-F."/>
            <person name="Dessort D."/>
            <person name="Saint-Laurent S."/>
            <person name="Schraauwers B."/>
            <person name="Mas J."/>
            <person name="Magot M."/>
            <person name="Ranchou-Peyruse A."/>
        </authorList>
    </citation>
    <scope>NUCLEOTIDE SEQUENCE [LARGE SCALE GENOMIC DNA]</scope>
    <source>
        <strain evidence="1 2">Bs107</strain>
    </source>
</reference>
<gene>
    <name evidence="1" type="ORF">P378_01520</name>
</gene>
<accession>A0A2C6LMC3</accession>
<comment type="caution">
    <text evidence="1">The sequence shown here is derived from an EMBL/GenBank/DDBJ whole genome shotgun (WGS) entry which is preliminary data.</text>
</comment>
<protein>
    <submittedName>
        <fullName evidence="1">Uncharacterized protein</fullName>
    </submittedName>
</protein>
<dbReference type="EMBL" id="AWQQ01000011">
    <property type="protein sequence ID" value="PHJ39750.1"/>
    <property type="molecule type" value="Genomic_DNA"/>
</dbReference>
<proteinExistence type="predicted"/>
<sequence>MKFKLITKISLGITGIVLVFSTAPGYTFVKGTNPGSHISMTRVKK</sequence>
<dbReference type="Proteomes" id="UP000222564">
    <property type="component" value="Unassembled WGS sequence"/>
</dbReference>
<dbReference type="RefSeq" id="WP_180260922.1">
    <property type="nucleotide sequence ID" value="NZ_AWQQ01000011.1"/>
</dbReference>
<evidence type="ECO:0000313" key="1">
    <source>
        <dbReference type="EMBL" id="PHJ39750.1"/>
    </source>
</evidence>
<evidence type="ECO:0000313" key="2">
    <source>
        <dbReference type="Proteomes" id="UP000222564"/>
    </source>
</evidence>
<organism evidence="1 2">
    <name type="scientific">Desulforamulus profundi</name>
    <dbReference type="NCBI Taxonomy" id="1383067"/>
    <lineage>
        <taxon>Bacteria</taxon>
        <taxon>Bacillati</taxon>
        <taxon>Bacillota</taxon>
        <taxon>Clostridia</taxon>
        <taxon>Eubacteriales</taxon>
        <taxon>Peptococcaceae</taxon>
        <taxon>Desulforamulus</taxon>
    </lineage>
</organism>
<keyword evidence="2" id="KW-1185">Reference proteome</keyword>
<name>A0A2C6LMC3_9FIRM</name>
<dbReference type="AlphaFoldDB" id="A0A2C6LMC3"/>